<dbReference type="Proteomes" id="UP001465668">
    <property type="component" value="Unassembled WGS sequence"/>
</dbReference>
<protein>
    <submittedName>
        <fullName evidence="9">Charged multivesicular body protein 6</fullName>
    </submittedName>
</protein>
<dbReference type="EMBL" id="JARVKM010000002">
    <property type="protein sequence ID" value="KAK9782905.1"/>
    <property type="molecule type" value="Genomic_DNA"/>
</dbReference>
<dbReference type="Pfam" id="PF03357">
    <property type="entry name" value="Snf7"/>
    <property type="match status" value="2"/>
</dbReference>
<organism evidence="9 10">
    <name type="scientific">Seiridium cardinale</name>
    <dbReference type="NCBI Taxonomy" id="138064"/>
    <lineage>
        <taxon>Eukaryota</taxon>
        <taxon>Fungi</taxon>
        <taxon>Dikarya</taxon>
        <taxon>Ascomycota</taxon>
        <taxon>Pezizomycotina</taxon>
        <taxon>Sordariomycetes</taxon>
        <taxon>Xylariomycetidae</taxon>
        <taxon>Amphisphaeriales</taxon>
        <taxon>Sporocadaceae</taxon>
        <taxon>Seiridium</taxon>
    </lineage>
</organism>
<feature type="compositionally biased region" description="Basic and acidic residues" evidence="8">
    <location>
        <begin position="212"/>
        <end position="228"/>
    </location>
</feature>
<dbReference type="Gene3D" id="1.10.287.1060">
    <property type="entry name" value="ESAT-6-like"/>
    <property type="match status" value="1"/>
</dbReference>
<keyword evidence="6" id="KW-0472">Membrane</keyword>
<comment type="subcellular location">
    <subcellularLocation>
        <location evidence="1">Endosome membrane</location>
    </subcellularLocation>
</comment>
<comment type="similarity">
    <text evidence="2">Belongs to the SNF7 family.</text>
</comment>
<name>A0ABR2Y907_9PEZI</name>
<accession>A0ABR2Y907</accession>
<reference evidence="9 10" key="1">
    <citation type="submission" date="2024-02" db="EMBL/GenBank/DDBJ databases">
        <title>First draft genome assembly of two strains of Seiridium cardinale.</title>
        <authorList>
            <person name="Emiliani G."/>
            <person name="Scali E."/>
        </authorList>
    </citation>
    <scope>NUCLEOTIDE SEQUENCE [LARGE SCALE GENOMIC DNA]</scope>
    <source>
        <strain evidence="9 10">BM-138-000479</strain>
    </source>
</reference>
<evidence type="ECO:0000256" key="3">
    <source>
        <dbReference type="ARBA" id="ARBA00022448"/>
    </source>
</evidence>
<evidence type="ECO:0000256" key="4">
    <source>
        <dbReference type="ARBA" id="ARBA00022753"/>
    </source>
</evidence>
<evidence type="ECO:0000256" key="2">
    <source>
        <dbReference type="ARBA" id="ARBA00006190"/>
    </source>
</evidence>
<proteinExistence type="inferred from homology"/>
<feature type="region of interest" description="Disordered" evidence="8">
    <location>
        <begin position="189"/>
        <end position="228"/>
    </location>
</feature>
<evidence type="ECO:0000313" key="10">
    <source>
        <dbReference type="Proteomes" id="UP001465668"/>
    </source>
</evidence>
<dbReference type="InterPro" id="IPR005024">
    <property type="entry name" value="Snf7_fam"/>
</dbReference>
<dbReference type="PANTHER" id="PTHR22761">
    <property type="entry name" value="CHARGED MULTIVESICULAR BODY PROTEIN"/>
    <property type="match status" value="1"/>
</dbReference>
<evidence type="ECO:0000256" key="6">
    <source>
        <dbReference type="ARBA" id="ARBA00023136"/>
    </source>
</evidence>
<dbReference type="PANTHER" id="PTHR22761:SF5">
    <property type="entry name" value="CHARGED MULTIVESICULAR BODY PROTEIN 6"/>
    <property type="match status" value="1"/>
</dbReference>
<feature type="coiled-coil region" evidence="7">
    <location>
        <begin position="64"/>
        <end position="91"/>
    </location>
</feature>
<keyword evidence="10" id="KW-1185">Reference proteome</keyword>
<evidence type="ECO:0000256" key="5">
    <source>
        <dbReference type="ARBA" id="ARBA00022927"/>
    </source>
</evidence>
<keyword evidence="5" id="KW-0653">Protein transport</keyword>
<keyword evidence="4" id="KW-0967">Endosome</keyword>
<evidence type="ECO:0000313" key="9">
    <source>
        <dbReference type="EMBL" id="KAK9782905.1"/>
    </source>
</evidence>
<evidence type="ECO:0000256" key="1">
    <source>
        <dbReference type="ARBA" id="ARBA00004608"/>
    </source>
</evidence>
<sequence length="228" mass="25796">MIAGAHSLSLLPSNRAILDLKLQRDKLRQYQRRILPLVARETEIAKQMLAANDKPKALLALRRKKYQEQLLEKTDAQLQQLEQLVRNVEFAQIQKDIVFGLQQGTKVLKEINAEMGGIERVEMLMGESAEAIAYQNVRIQPPLLCTATKWVFRANVDMKQEISEMLGGRITNQDEEEVEDELAALEAEINGPTKLPDVPNNKLPEAPQAEPEPARSKQRQETREAIPA</sequence>
<comment type="caution">
    <text evidence="9">The sequence shown here is derived from an EMBL/GenBank/DDBJ whole genome shotgun (WGS) entry which is preliminary data.</text>
</comment>
<evidence type="ECO:0000256" key="7">
    <source>
        <dbReference type="SAM" id="Coils"/>
    </source>
</evidence>
<evidence type="ECO:0000256" key="8">
    <source>
        <dbReference type="SAM" id="MobiDB-lite"/>
    </source>
</evidence>
<gene>
    <name evidence="9" type="ORF">SCAR479_01248</name>
</gene>
<keyword evidence="7" id="KW-0175">Coiled coil</keyword>
<keyword evidence="3" id="KW-0813">Transport</keyword>